<dbReference type="EMBL" id="LRRD01000042">
    <property type="protein sequence ID" value="KXW57700.1"/>
    <property type="molecule type" value="Genomic_DNA"/>
</dbReference>
<keyword evidence="2" id="KW-1185">Reference proteome</keyword>
<proteinExistence type="predicted"/>
<accession>A0A149VWV9</accession>
<name>A0A149VWV9_9PROT</name>
<evidence type="ECO:0000313" key="1">
    <source>
        <dbReference type="EMBL" id="KXW57700.1"/>
    </source>
</evidence>
<reference evidence="1 2" key="1">
    <citation type="submission" date="2016-01" db="EMBL/GenBank/DDBJ databases">
        <title>Genome sequence of the acidophilic iron oxidising Ferrovum strain Z-31.</title>
        <authorList>
            <person name="Poehlein A."/>
            <person name="Ullrich S.R."/>
            <person name="Schloemann M."/>
            <person name="Muehling M."/>
            <person name="Daniel R."/>
        </authorList>
    </citation>
    <scope>NUCLEOTIDE SEQUENCE [LARGE SCALE GENOMIC DNA]</scope>
    <source>
        <strain evidence="1 2">Z-31</strain>
    </source>
</reference>
<sequence>MWDTLITLTIVAAAIVYSIRRVFFSSHCSGKDCERCSPPTKSDH</sequence>
<evidence type="ECO:0008006" key="3">
    <source>
        <dbReference type="Google" id="ProtNLM"/>
    </source>
</evidence>
<comment type="caution">
    <text evidence="1">The sequence shown here is derived from an EMBL/GenBank/DDBJ whole genome shotgun (WGS) entry which is preliminary data.</text>
</comment>
<dbReference type="AlphaFoldDB" id="A0A149VWV9"/>
<dbReference type="Proteomes" id="UP000075653">
    <property type="component" value="Unassembled WGS sequence"/>
</dbReference>
<dbReference type="PATRIC" id="fig|1789004.3.peg.1824"/>
<gene>
    <name evidence="1" type="ORF">FEMY_17840</name>
</gene>
<organism evidence="1 2">
    <name type="scientific">Ferrovum myxofaciens</name>
    <dbReference type="NCBI Taxonomy" id="416213"/>
    <lineage>
        <taxon>Bacteria</taxon>
        <taxon>Pseudomonadati</taxon>
        <taxon>Pseudomonadota</taxon>
        <taxon>Betaproteobacteria</taxon>
        <taxon>Ferrovales</taxon>
        <taxon>Ferrovaceae</taxon>
        <taxon>Ferrovum</taxon>
    </lineage>
</organism>
<dbReference type="RefSeq" id="WP_267880967.1">
    <property type="nucleotide sequence ID" value="NZ_JPOQ01000074.1"/>
</dbReference>
<evidence type="ECO:0000313" key="2">
    <source>
        <dbReference type="Proteomes" id="UP000075653"/>
    </source>
</evidence>
<dbReference type="STRING" id="1789004.FEMY_17840"/>
<protein>
    <recommendedName>
        <fullName evidence="3">FeoB-associated Cys-rich membrane protein</fullName>
    </recommendedName>
</protein>